<comment type="caution">
    <text evidence="2">The sequence shown here is derived from an EMBL/GenBank/DDBJ whole genome shotgun (WGS) entry which is preliminary data.</text>
</comment>
<evidence type="ECO:0000313" key="2">
    <source>
        <dbReference type="EMBL" id="KAG9188239.1"/>
    </source>
</evidence>
<keyword evidence="3" id="KW-1185">Reference proteome</keyword>
<dbReference type="Proteomes" id="UP001199106">
    <property type="component" value="Unassembled WGS sequence"/>
</dbReference>
<evidence type="ECO:0000256" key="1">
    <source>
        <dbReference type="SAM" id="MobiDB-lite"/>
    </source>
</evidence>
<proteinExistence type="predicted"/>
<reference evidence="2" key="1">
    <citation type="submission" date="2021-07" db="EMBL/GenBank/DDBJ databases">
        <title>Genome Resource of American Ginseng Black Spot Pathogen Alternaria panax.</title>
        <authorList>
            <person name="Qiu C."/>
            <person name="Wang W."/>
            <person name="Liu Z."/>
        </authorList>
    </citation>
    <scope>NUCLEOTIDE SEQUENCE</scope>
    <source>
        <strain evidence="2">BNCC115425</strain>
    </source>
</reference>
<sequence>MAPNIPDHWLWLGLGTMPPSPINLPAPLTHSSGVFTFIAVQQVSHGLDNIRALTEIRNPQNIPQQQRTIPSGPPTHQEDAIKTSSLLTLATSHNNDIRASATKILCTRFYASKSAKDLLIKDLYCADGEVLHRAQLAFNLLGDMGVWIDDSLLANNGLRWDVVQPRTGGSSQGDVRRRRREAMVISDGQGLIGSDDVYMRDPGREEEQSDDGLFVSS</sequence>
<protein>
    <submittedName>
        <fullName evidence="2">Uncharacterized protein</fullName>
    </submittedName>
</protein>
<feature type="region of interest" description="Disordered" evidence="1">
    <location>
        <begin position="192"/>
        <end position="217"/>
    </location>
</feature>
<feature type="compositionally biased region" description="Basic and acidic residues" evidence="1">
    <location>
        <begin position="197"/>
        <end position="206"/>
    </location>
</feature>
<gene>
    <name evidence="2" type="ORF">G6011_02162</name>
</gene>
<dbReference type="AlphaFoldDB" id="A0AAD4FIM2"/>
<dbReference type="EMBL" id="JAANER010000006">
    <property type="protein sequence ID" value="KAG9188239.1"/>
    <property type="molecule type" value="Genomic_DNA"/>
</dbReference>
<accession>A0AAD4FIM2</accession>
<evidence type="ECO:0000313" key="3">
    <source>
        <dbReference type="Proteomes" id="UP001199106"/>
    </source>
</evidence>
<organism evidence="2 3">
    <name type="scientific">Alternaria panax</name>
    <dbReference type="NCBI Taxonomy" id="48097"/>
    <lineage>
        <taxon>Eukaryota</taxon>
        <taxon>Fungi</taxon>
        <taxon>Dikarya</taxon>
        <taxon>Ascomycota</taxon>
        <taxon>Pezizomycotina</taxon>
        <taxon>Dothideomycetes</taxon>
        <taxon>Pleosporomycetidae</taxon>
        <taxon>Pleosporales</taxon>
        <taxon>Pleosporineae</taxon>
        <taxon>Pleosporaceae</taxon>
        <taxon>Alternaria</taxon>
        <taxon>Alternaria sect. Panax</taxon>
    </lineage>
</organism>
<name>A0AAD4FIM2_9PLEO</name>